<dbReference type="AlphaFoldDB" id="A0A919KTR2"/>
<dbReference type="RefSeq" id="WP_190211876.1">
    <property type="nucleotide sequence ID" value="NZ_BNBO01000018.1"/>
</dbReference>
<accession>A0A919KTR2</accession>
<organism evidence="1 2">
    <name type="scientific">Kitasatospora indigofera</name>
    <dbReference type="NCBI Taxonomy" id="67307"/>
    <lineage>
        <taxon>Bacteria</taxon>
        <taxon>Bacillati</taxon>
        <taxon>Actinomycetota</taxon>
        <taxon>Actinomycetes</taxon>
        <taxon>Kitasatosporales</taxon>
        <taxon>Streptomycetaceae</taxon>
        <taxon>Kitasatospora</taxon>
    </lineage>
</organism>
<dbReference type="Pfam" id="PF08012">
    <property type="entry name" value="DUF1702"/>
    <property type="match status" value="1"/>
</dbReference>
<gene>
    <name evidence="1" type="ORF">GCM10018781_36160</name>
</gene>
<name>A0A919KTR2_9ACTN</name>
<dbReference type="EMBL" id="BNBO01000018">
    <property type="protein sequence ID" value="GHH72820.1"/>
    <property type="molecule type" value="Genomic_DNA"/>
</dbReference>
<comment type="caution">
    <text evidence="1">The sequence shown here is derived from an EMBL/GenBank/DDBJ whole genome shotgun (WGS) entry which is preliminary data.</text>
</comment>
<dbReference type="InterPro" id="IPR012964">
    <property type="entry name" value="DUF1702"/>
</dbReference>
<proteinExistence type="predicted"/>
<reference evidence="1" key="2">
    <citation type="submission" date="2020-09" db="EMBL/GenBank/DDBJ databases">
        <authorList>
            <person name="Sun Q."/>
            <person name="Ohkuma M."/>
        </authorList>
    </citation>
    <scope>NUCLEOTIDE SEQUENCE</scope>
    <source>
        <strain evidence="1">JCM 4646</strain>
    </source>
</reference>
<evidence type="ECO:0000313" key="2">
    <source>
        <dbReference type="Proteomes" id="UP000617734"/>
    </source>
</evidence>
<dbReference type="Proteomes" id="UP000617734">
    <property type="component" value="Unassembled WGS sequence"/>
</dbReference>
<protein>
    <submittedName>
        <fullName evidence="1">Enediyne biosynthesis protein</fullName>
    </submittedName>
</protein>
<reference evidence="1" key="1">
    <citation type="journal article" date="2014" name="Int. J. Syst. Evol. Microbiol.">
        <title>Complete genome sequence of Corynebacterium casei LMG S-19264T (=DSM 44701T), isolated from a smear-ripened cheese.</title>
        <authorList>
            <consortium name="US DOE Joint Genome Institute (JGI-PGF)"/>
            <person name="Walter F."/>
            <person name="Albersmeier A."/>
            <person name="Kalinowski J."/>
            <person name="Ruckert C."/>
        </authorList>
    </citation>
    <scope>NUCLEOTIDE SEQUENCE</scope>
    <source>
        <strain evidence="1">JCM 4646</strain>
    </source>
</reference>
<keyword evidence="2" id="KW-1185">Reference proteome</keyword>
<evidence type="ECO:0000313" key="1">
    <source>
        <dbReference type="EMBL" id="GHH72820.1"/>
    </source>
</evidence>
<dbReference type="GeneID" id="95354030"/>
<sequence>MTGSWRALRRRILTPDHSETLLSKRGFHEKSAESRDLLETVGATFLTGYAYVMEARTVADAETRLEGIPEQFRGFAYEGAGMGAAMLDGLGLGNGRKVADLLAGRGRHHSYMVYVGVGWAMARLPRFRWAAVSPPDPLLRWLVLDGYGFHQAYFHTRKYVHEHYQERGFPWPKGGPAGYSDRALDQGIGRAMWFVGGSAPDVVADLIDRFPESRRQDLYSGAGLAATYAGGGDESELQVFLRRAGRHRPQVAQASAFAATARVEAGLVTPHTELAARFFCDLTPQQAAALCDKARPVPVVDGAVPAYEVWRRRIAEQLVAQGDVVA</sequence>